<dbReference type="PANTHER" id="PTHR31087">
    <property type="match status" value="1"/>
</dbReference>
<dbReference type="InterPro" id="IPR038595">
    <property type="entry name" value="LOR_sf"/>
</dbReference>
<comment type="caution">
    <text evidence="2">The sequence shown here is derived from an EMBL/GenBank/DDBJ whole genome shotgun (WGS) entry which is preliminary data.</text>
</comment>
<dbReference type="EMBL" id="SZYD01000017">
    <property type="protein sequence ID" value="KAD3067602.1"/>
    <property type="molecule type" value="Genomic_DNA"/>
</dbReference>
<dbReference type="PANTHER" id="PTHR31087:SF122">
    <property type="entry name" value="TUBBY-LIKE PROTEIN"/>
    <property type="match status" value="1"/>
</dbReference>
<reference evidence="2 3" key="1">
    <citation type="submission" date="2019-05" db="EMBL/GenBank/DDBJ databases">
        <title>Mikania micrantha, genome provides insights into the molecular mechanism of rapid growth.</title>
        <authorList>
            <person name="Liu B."/>
        </authorList>
    </citation>
    <scope>NUCLEOTIDE SEQUENCE [LARGE SCALE GENOMIC DNA]</scope>
    <source>
        <strain evidence="2">NLD-2019</strain>
        <tissue evidence="2">Leaf</tissue>
    </source>
</reference>
<dbReference type="Proteomes" id="UP000326396">
    <property type="component" value="Linkage Group LG7"/>
</dbReference>
<dbReference type="Pfam" id="PF04525">
    <property type="entry name" value="LOR"/>
    <property type="match status" value="1"/>
</dbReference>
<organism evidence="2 3">
    <name type="scientific">Mikania micrantha</name>
    <name type="common">bitter vine</name>
    <dbReference type="NCBI Taxonomy" id="192012"/>
    <lineage>
        <taxon>Eukaryota</taxon>
        <taxon>Viridiplantae</taxon>
        <taxon>Streptophyta</taxon>
        <taxon>Embryophyta</taxon>
        <taxon>Tracheophyta</taxon>
        <taxon>Spermatophyta</taxon>
        <taxon>Magnoliopsida</taxon>
        <taxon>eudicotyledons</taxon>
        <taxon>Gunneridae</taxon>
        <taxon>Pentapetalae</taxon>
        <taxon>asterids</taxon>
        <taxon>campanulids</taxon>
        <taxon>Asterales</taxon>
        <taxon>Asteraceae</taxon>
        <taxon>Asteroideae</taxon>
        <taxon>Heliantheae alliance</taxon>
        <taxon>Eupatorieae</taxon>
        <taxon>Mikania</taxon>
    </lineage>
</organism>
<accession>A0A5N6M1G4</accession>
<gene>
    <name evidence="2" type="ORF">E3N88_35482</name>
</gene>
<evidence type="ECO:0008006" key="4">
    <source>
        <dbReference type="Google" id="ProtNLM"/>
    </source>
</evidence>
<dbReference type="AlphaFoldDB" id="A0A5N6M1G4"/>
<protein>
    <recommendedName>
        <fullName evidence="4">Tubby C-terminal domain-containing protein</fullName>
    </recommendedName>
</protein>
<keyword evidence="3" id="KW-1185">Reference proteome</keyword>
<name>A0A5N6M1G4_9ASTR</name>
<comment type="similarity">
    <text evidence="1">Belongs to the LOR family.</text>
</comment>
<evidence type="ECO:0000313" key="3">
    <source>
        <dbReference type="Proteomes" id="UP000326396"/>
    </source>
</evidence>
<sequence>MAQPSNVTEPPLVSVIGPQFVVSYEFKVIIDRHSGGSLVITDADNKILFTLKSCDSSLHFQWLLRDANDTPIALLRKKNISLHNRWNVYKGESNNGQDIIFSIASNHTIQSKTHLKVSLANITRGRDDCDFTIKGEWSKKNCKIYMGDSSTVIAQMDKMKPPANKDKFMVTINPMMDYAFVVSLIAIVHAMDIHRKAGNKAAAEGTAEGVAAVFGALFSG</sequence>
<dbReference type="SUPFAM" id="SSF54518">
    <property type="entry name" value="Tubby C-terminal domain-like"/>
    <property type="match status" value="1"/>
</dbReference>
<dbReference type="Gene3D" id="2.40.160.200">
    <property type="entry name" value="LURP1-related"/>
    <property type="match status" value="1"/>
</dbReference>
<evidence type="ECO:0000313" key="2">
    <source>
        <dbReference type="EMBL" id="KAD3067602.1"/>
    </source>
</evidence>
<dbReference type="InterPro" id="IPR025659">
    <property type="entry name" value="Tubby-like_C"/>
</dbReference>
<proteinExistence type="inferred from homology"/>
<dbReference type="InterPro" id="IPR007612">
    <property type="entry name" value="LOR"/>
</dbReference>
<evidence type="ECO:0000256" key="1">
    <source>
        <dbReference type="ARBA" id="ARBA00005437"/>
    </source>
</evidence>
<dbReference type="OrthoDB" id="97518at2759"/>